<gene>
    <name evidence="3" type="ORF">GCM10007977_084060</name>
</gene>
<keyword evidence="2" id="KW-1133">Transmembrane helix</keyword>
<organism evidence="3 4">
    <name type="scientific">Dactylosporangium sucinum</name>
    <dbReference type="NCBI Taxonomy" id="1424081"/>
    <lineage>
        <taxon>Bacteria</taxon>
        <taxon>Bacillati</taxon>
        <taxon>Actinomycetota</taxon>
        <taxon>Actinomycetes</taxon>
        <taxon>Micromonosporales</taxon>
        <taxon>Micromonosporaceae</taxon>
        <taxon>Dactylosporangium</taxon>
    </lineage>
</organism>
<evidence type="ECO:0000313" key="4">
    <source>
        <dbReference type="Proteomes" id="UP000642070"/>
    </source>
</evidence>
<keyword evidence="4" id="KW-1185">Reference proteome</keyword>
<reference evidence="3" key="2">
    <citation type="submission" date="2020-09" db="EMBL/GenBank/DDBJ databases">
        <authorList>
            <person name="Sun Q."/>
            <person name="Ohkuma M."/>
        </authorList>
    </citation>
    <scope>NUCLEOTIDE SEQUENCE</scope>
    <source>
        <strain evidence="3">JCM 19831</strain>
    </source>
</reference>
<evidence type="ECO:0000256" key="2">
    <source>
        <dbReference type="SAM" id="Phobius"/>
    </source>
</evidence>
<feature type="region of interest" description="Disordered" evidence="1">
    <location>
        <begin position="92"/>
        <end position="115"/>
    </location>
</feature>
<keyword evidence="2" id="KW-0472">Membrane</keyword>
<protein>
    <submittedName>
        <fullName evidence="3">Uncharacterized protein</fullName>
    </submittedName>
</protein>
<feature type="compositionally biased region" description="Basic and acidic residues" evidence="1">
    <location>
        <begin position="92"/>
        <end position="102"/>
    </location>
</feature>
<reference evidence="3" key="1">
    <citation type="journal article" date="2014" name="Int. J. Syst. Evol. Microbiol.">
        <title>Complete genome sequence of Corynebacterium casei LMG S-19264T (=DSM 44701T), isolated from a smear-ripened cheese.</title>
        <authorList>
            <consortium name="US DOE Joint Genome Institute (JGI-PGF)"/>
            <person name="Walter F."/>
            <person name="Albersmeier A."/>
            <person name="Kalinowski J."/>
            <person name="Ruckert C."/>
        </authorList>
    </citation>
    <scope>NUCLEOTIDE SEQUENCE</scope>
    <source>
        <strain evidence="3">JCM 19831</strain>
    </source>
</reference>
<evidence type="ECO:0000256" key="1">
    <source>
        <dbReference type="SAM" id="MobiDB-lite"/>
    </source>
</evidence>
<dbReference type="Proteomes" id="UP000642070">
    <property type="component" value="Unassembled WGS sequence"/>
</dbReference>
<comment type="caution">
    <text evidence="3">The sequence shown here is derived from an EMBL/GenBank/DDBJ whole genome shotgun (WGS) entry which is preliminary data.</text>
</comment>
<keyword evidence="2" id="KW-0812">Transmembrane</keyword>
<feature type="transmembrane region" description="Helical" evidence="2">
    <location>
        <begin position="42"/>
        <end position="59"/>
    </location>
</feature>
<dbReference type="EMBL" id="BMPI01000059">
    <property type="protein sequence ID" value="GGM69509.1"/>
    <property type="molecule type" value="Genomic_DNA"/>
</dbReference>
<feature type="transmembrane region" description="Helical" evidence="2">
    <location>
        <begin position="65"/>
        <end position="83"/>
    </location>
</feature>
<name>A0A917X486_9ACTN</name>
<evidence type="ECO:0000313" key="3">
    <source>
        <dbReference type="EMBL" id="GGM69509.1"/>
    </source>
</evidence>
<proteinExistence type="predicted"/>
<dbReference type="AlphaFoldDB" id="A0A917X486"/>
<sequence>MILTVRVSLTGLGVGRGRYEIGKRRWDDLAWALRHWWQRLRGWWLLAAAAAAGAVLAAVSQDFGGVAAAAFVAAGSAVAAVLAERGGHARRDRLRGVGDGRPNRLGGPAGWAPAD</sequence>
<accession>A0A917X486</accession>